<dbReference type="InterPro" id="IPR008775">
    <property type="entry name" value="Phytyl_CoA_dOase-like"/>
</dbReference>
<proteinExistence type="predicted"/>
<dbReference type="PANTHER" id="PTHR37563:SF2">
    <property type="entry name" value="PHYTANOYL-COA DIOXYGENASE FAMILY PROTEIN (AFU_ORTHOLOGUE AFUA_2G03330)"/>
    <property type="match status" value="1"/>
</dbReference>
<dbReference type="AlphaFoldDB" id="A0A7S0B054"/>
<accession>A0A7S0B054</accession>
<evidence type="ECO:0008006" key="2">
    <source>
        <dbReference type="Google" id="ProtNLM"/>
    </source>
</evidence>
<dbReference type="SUPFAM" id="SSF51197">
    <property type="entry name" value="Clavaminate synthase-like"/>
    <property type="match status" value="1"/>
</dbReference>
<dbReference type="Pfam" id="PF05721">
    <property type="entry name" value="PhyH"/>
    <property type="match status" value="1"/>
</dbReference>
<organism evidence="1">
    <name type="scientific">Minutocellus polymorphus</name>
    <dbReference type="NCBI Taxonomy" id="265543"/>
    <lineage>
        <taxon>Eukaryota</taxon>
        <taxon>Sar</taxon>
        <taxon>Stramenopiles</taxon>
        <taxon>Ochrophyta</taxon>
        <taxon>Bacillariophyta</taxon>
        <taxon>Mediophyceae</taxon>
        <taxon>Cymatosirophycidae</taxon>
        <taxon>Cymatosirales</taxon>
        <taxon>Cymatosiraceae</taxon>
        <taxon>Minutocellus</taxon>
    </lineage>
</organism>
<dbReference type="EMBL" id="HBEJ01018033">
    <property type="protein sequence ID" value="CAD8379415.1"/>
    <property type="molecule type" value="Transcribed_RNA"/>
</dbReference>
<reference evidence="1" key="1">
    <citation type="submission" date="2021-01" db="EMBL/GenBank/DDBJ databases">
        <authorList>
            <person name="Corre E."/>
            <person name="Pelletier E."/>
            <person name="Niang G."/>
            <person name="Scheremetjew M."/>
            <person name="Finn R."/>
            <person name="Kale V."/>
            <person name="Holt S."/>
            <person name="Cochrane G."/>
            <person name="Meng A."/>
            <person name="Brown T."/>
            <person name="Cohen L."/>
        </authorList>
    </citation>
    <scope>NUCLEOTIDE SEQUENCE</scope>
    <source>
        <strain evidence="1">CCMP3303</strain>
    </source>
</reference>
<name>A0A7S0B054_9STRA</name>
<dbReference type="PANTHER" id="PTHR37563">
    <property type="entry name" value="PHYTANOYL-COA DIOXYGENASE FAMILY PROTEIN (AFU_ORTHOLOGUE AFUA_2G03330)"/>
    <property type="match status" value="1"/>
</dbReference>
<sequence length="290" mass="32817">MGDHLPPTGWKFHQLDDSVDDELLSSLKRSFDEDGFICLASLFDEETVQRLREAAAVNFEECFQRLYDVGHTSFPRYCDEGDKKEYAISQGVKGGFKEIVMRSPGRFEMPFGCDRPPFNDEAIVRNEPLLQVVKALFSGEEHYMCNLSIVYATPGSSDQGWHADGGHINLQAHEGCHCFNVFVPLVDVNRSLGPTELRPGSQYLTRNLAPMMLAAKARGKLRKPAMPLLRAGDCLLFDYRVLHRGRANVSEVDRPILVMTFAKRTFKDRLNFPSKSIDDCPPRDVEVEEK</sequence>
<dbReference type="InterPro" id="IPR051961">
    <property type="entry name" value="Fungal_Metabolite_Diox"/>
</dbReference>
<dbReference type="Gene3D" id="2.60.120.620">
    <property type="entry name" value="q2cbj1_9rhob like domain"/>
    <property type="match status" value="1"/>
</dbReference>
<protein>
    <recommendedName>
        <fullName evidence="2">Fe2OG dioxygenase domain-containing protein</fullName>
    </recommendedName>
</protein>
<evidence type="ECO:0000313" key="1">
    <source>
        <dbReference type="EMBL" id="CAD8379415.1"/>
    </source>
</evidence>
<gene>
    <name evidence="1" type="ORF">MPOL1434_LOCUS10523</name>
</gene>